<dbReference type="PROSITE" id="PS50043">
    <property type="entry name" value="HTH_LUXR_2"/>
    <property type="match status" value="1"/>
</dbReference>
<protein>
    <submittedName>
        <fullName evidence="8">Response regulator</fullName>
    </submittedName>
</protein>
<dbReference type="Pfam" id="PF00196">
    <property type="entry name" value="GerE"/>
    <property type="match status" value="1"/>
</dbReference>
<gene>
    <name evidence="8" type="ORF">ACFFRO_08665</name>
</gene>
<dbReference type="PANTHER" id="PTHR43214">
    <property type="entry name" value="TWO-COMPONENT RESPONSE REGULATOR"/>
    <property type="match status" value="1"/>
</dbReference>
<dbReference type="SUPFAM" id="SSF46894">
    <property type="entry name" value="C-terminal effector domain of the bipartite response regulators"/>
    <property type="match status" value="1"/>
</dbReference>
<feature type="domain" description="Response regulatory" evidence="7">
    <location>
        <begin position="7"/>
        <end position="127"/>
    </location>
</feature>
<dbReference type="PROSITE" id="PS50110">
    <property type="entry name" value="RESPONSE_REGULATORY"/>
    <property type="match status" value="1"/>
</dbReference>
<reference evidence="8 9" key="1">
    <citation type="submission" date="2024-09" db="EMBL/GenBank/DDBJ databases">
        <authorList>
            <person name="Sun Q."/>
            <person name="Mori K."/>
        </authorList>
    </citation>
    <scope>NUCLEOTIDE SEQUENCE [LARGE SCALE GENOMIC DNA]</scope>
    <source>
        <strain evidence="8 9">JCM 10918</strain>
    </source>
</reference>
<evidence type="ECO:0000256" key="3">
    <source>
        <dbReference type="ARBA" id="ARBA00023125"/>
    </source>
</evidence>
<accession>A0ABV5VBJ9</accession>
<dbReference type="Gene3D" id="3.40.50.2300">
    <property type="match status" value="1"/>
</dbReference>
<dbReference type="InterPro" id="IPR011006">
    <property type="entry name" value="CheY-like_superfamily"/>
</dbReference>
<evidence type="ECO:0000256" key="2">
    <source>
        <dbReference type="ARBA" id="ARBA00023015"/>
    </source>
</evidence>
<name>A0ABV5VBJ9_9ACTN</name>
<evidence type="ECO:0000259" key="7">
    <source>
        <dbReference type="PROSITE" id="PS50110"/>
    </source>
</evidence>
<proteinExistence type="predicted"/>
<dbReference type="InterPro" id="IPR000792">
    <property type="entry name" value="Tscrpt_reg_LuxR_C"/>
</dbReference>
<dbReference type="CDD" id="cd17535">
    <property type="entry name" value="REC_NarL-like"/>
    <property type="match status" value="1"/>
</dbReference>
<evidence type="ECO:0000259" key="6">
    <source>
        <dbReference type="PROSITE" id="PS50043"/>
    </source>
</evidence>
<dbReference type="InterPro" id="IPR016032">
    <property type="entry name" value="Sig_transdc_resp-reg_C-effctor"/>
</dbReference>
<keyword evidence="1 5" id="KW-0597">Phosphoprotein</keyword>
<keyword evidence="3" id="KW-0238">DNA-binding</keyword>
<evidence type="ECO:0000256" key="4">
    <source>
        <dbReference type="ARBA" id="ARBA00023163"/>
    </source>
</evidence>
<dbReference type="SMART" id="SM00421">
    <property type="entry name" value="HTH_LUXR"/>
    <property type="match status" value="1"/>
</dbReference>
<evidence type="ECO:0000313" key="9">
    <source>
        <dbReference type="Proteomes" id="UP001589703"/>
    </source>
</evidence>
<dbReference type="RefSeq" id="WP_385858512.1">
    <property type="nucleotide sequence ID" value="NZ_JBHMAR010000006.1"/>
</dbReference>
<dbReference type="InterPro" id="IPR001789">
    <property type="entry name" value="Sig_transdc_resp-reg_receiver"/>
</dbReference>
<dbReference type="InterPro" id="IPR058245">
    <property type="entry name" value="NreC/VraR/RcsB-like_REC"/>
</dbReference>
<dbReference type="EMBL" id="JBHMAR010000006">
    <property type="protein sequence ID" value="MFB9735204.1"/>
    <property type="molecule type" value="Genomic_DNA"/>
</dbReference>
<dbReference type="SUPFAM" id="SSF52172">
    <property type="entry name" value="CheY-like"/>
    <property type="match status" value="1"/>
</dbReference>
<keyword evidence="4" id="KW-0804">Transcription</keyword>
<organism evidence="8 9">
    <name type="scientific">Streptomyces thermocoprophilus</name>
    <dbReference type="NCBI Taxonomy" id="78356"/>
    <lineage>
        <taxon>Bacteria</taxon>
        <taxon>Bacillati</taxon>
        <taxon>Actinomycetota</taxon>
        <taxon>Actinomycetes</taxon>
        <taxon>Kitasatosporales</taxon>
        <taxon>Streptomycetaceae</taxon>
        <taxon>Streptomyces</taxon>
    </lineage>
</organism>
<feature type="modified residue" description="4-aspartylphosphate" evidence="5">
    <location>
        <position position="58"/>
    </location>
</feature>
<keyword evidence="9" id="KW-1185">Reference proteome</keyword>
<dbReference type="PROSITE" id="PS00622">
    <property type="entry name" value="HTH_LUXR_1"/>
    <property type="match status" value="1"/>
</dbReference>
<evidence type="ECO:0000256" key="5">
    <source>
        <dbReference type="PROSITE-ProRule" id="PRU00169"/>
    </source>
</evidence>
<dbReference type="Pfam" id="PF00072">
    <property type="entry name" value="Response_reg"/>
    <property type="match status" value="1"/>
</dbReference>
<dbReference type="Proteomes" id="UP001589703">
    <property type="component" value="Unassembled WGS sequence"/>
</dbReference>
<sequence length="228" mass="24324">MTDTAIRVLIADDQPLQRMGTAMFLAGQPDLDVAGEAGDGGEAVRLARELGPDVVLMDVRMPHLDGIAATRRIMTDRHNGGRRPHVLLLTTFDLDEYVLDGIEAGASGFLTKDAPPGDLMSAIRAVAAGDAVIAPSATRRLLRRFASGRFGQVPLSGEEHAGIGRLTDREREILVAIGEGLTNAEISARLHLAESTVKSHVGRIFVKIGARDRVHAVILAFRAGLVQA</sequence>
<dbReference type="PANTHER" id="PTHR43214:SF24">
    <property type="entry name" value="TRANSCRIPTIONAL REGULATORY PROTEIN NARL-RELATED"/>
    <property type="match status" value="1"/>
</dbReference>
<dbReference type="CDD" id="cd06170">
    <property type="entry name" value="LuxR_C_like"/>
    <property type="match status" value="1"/>
</dbReference>
<dbReference type="InterPro" id="IPR039420">
    <property type="entry name" value="WalR-like"/>
</dbReference>
<dbReference type="PRINTS" id="PR00038">
    <property type="entry name" value="HTHLUXR"/>
</dbReference>
<feature type="domain" description="HTH luxR-type" evidence="6">
    <location>
        <begin position="159"/>
        <end position="224"/>
    </location>
</feature>
<evidence type="ECO:0000256" key="1">
    <source>
        <dbReference type="ARBA" id="ARBA00022553"/>
    </source>
</evidence>
<comment type="caution">
    <text evidence="8">The sequence shown here is derived from an EMBL/GenBank/DDBJ whole genome shotgun (WGS) entry which is preliminary data.</text>
</comment>
<evidence type="ECO:0000313" key="8">
    <source>
        <dbReference type="EMBL" id="MFB9735204.1"/>
    </source>
</evidence>
<keyword evidence="2" id="KW-0805">Transcription regulation</keyword>
<dbReference type="SMART" id="SM00448">
    <property type="entry name" value="REC"/>
    <property type="match status" value="1"/>
</dbReference>